<feature type="compositionally biased region" description="Polar residues" evidence="1">
    <location>
        <begin position="1"/>
        <end position="11"/>
    </location>
</feature>
<name>A0A679JP54_9HYPH</name>
<dbReference type="EMBL" id="LR743510">
    <property type="protein sequence ID" value="CAA2139469.1"/>
    <property type="molecule type" value="Genomic_DNA"/>
</dbReference>
<keyword evidence="2" id="KW-0614">Plasmid</keyword>
<sequence>MPISDNLSTNARPLARPFDSLGHPNQRFPARAIALLSIWYSRAAGRRTIRELTSEQMKALDLDPVALRVEAAKPFWRA</sequence>
<protein>
    <recommendedName>
        <fullName evidence="3">DUF1127 domain-containing protein</fullName>
    </recommendedName>
</protein>
<geneLocation type="plasmid" evidence="2">
    <name>1</name>
</geneLocation>
<organism evidence="2">
    <name type="scientific">Methylobacterium bullatum</name>
    <dbReference type="NCBI Taxonomy" id="570505"/>
    <lineage>
        <taxon>Bacteria</taxon>
        <taxon>Pseudomonadati</taxon>
        <taxon>Pseudomonadota</taxon>
        <taxon>Alphaproteobacteria</taxon>
        <taxon>Hyphomicrobiales</taxon>
        <taxon>Methylobacteriaceae</taxon>
        <taxon>Methylobacterium</taxon>
    </lineage>
</organism>
<feature type="region of interest" description="Disordered" evidence="1">
    <location>
        <begin position="1"/>
        <end position="20"/>
    </location>
</feature>
<evidence type="ECO:0008006" key="3">
    <source>
        <dbReference type="Google" id="ProtNLM"/>
    </source>
</evidence>
<evidence type="ECO:0000313" key="2">
    <source>
        <dbReference type="EMBL" id="CAA2139469.1"/>
    </source>
</evidence>
<accession>A0A679JP54</accession>
<reference evidence="2" key="1">
    <citation type="submission" date="2019-12" db="EMBL/GenBank/DDBJ databases">
        <authorList>
            <person name="Cremers G."/>
        </authorList>
    </citation>
    <scope>NUCLEOTIDE SEQUENCE</scope>
    <source>
        <strain evidence="2">Mbul2</strain>
        <plasmid evidence="2">1</plasmid>
    </source>
</reference>
<proteinExistence type="predicted"/>
<dbReference type="AlphaFoldDB" id="A0A679JP54"/>
<evidence type="ECO:0000256" key="1">
    <source>
        <dbReference type="SAM" id="MobiDB-lite"/>
    </source>
</evidence>
<gene>
    <name evidence="2" type="ORF">MBLL_01632</name>
</gene>